<dbReference type="PANTHER" id="PTHR23502:SF2">
    <property type="entry name" value="TRANSPORTER, PUTATIVE (AFU_ORTHOLOGUE AFUA_2G08910)-RELATED"/>
    <property type="match status" value="1"/>
</dbReference>
<feature type="transmembrane region" description="Helical" evidence="6">
    <location>
        <begin position="498"/>
        <end position="519"/>
    </location>
</feature>
<feature type="transmembrane region" description="Helical" evidence="6">
    <location>
        <begin position="99"/>
        <end position="120"/>
    </location>
</feature>
<feature type="compositionally biased region" description="Basic and acidic residues" evidence="5">
    <location>
        <begin position="1"/>
        <end position="27"/>
    </location>
</feature>
<feature type="transmembrane region" description="Helical" evidence="6">
    <location>
        <begin position="358"/>
        <end position="380"/>
    </location>
</feature>
<evidence type="ECO:0000259" key="7">
    <source>
        <dbReference type="PROSITE" id="PS50850"/>
    </source>
</evidence>
<organism evidence="8 9">
    <name type="scientific">Neodothiora populina</name>
    <dbReference type="NCBI Taxonomy" id="2781224"/>
    <lineage>
        <taxon>Eukaryota</taxon>
        <taxon>Fungi</taxon>
        <taxon>Dikarya</taxon>
        <taxon>Ascomycota</taxon>
        <taxon>Pezizomycotina</taxon>
        <taxon>Dothideomycetes</taxon>
        <taxon>Dothideomycetidae</taxon>
        <taxon>Dothideales</taxon>
        <taxon>Dothioraceae</taxon>
        <taxon>Neodothiora</taxon>
    </lineage>
</organism>
<dbReference type="Pfam" id="PF07690">
    <property type="entry name" value="MFS_1"/>
    <property type="match status" value="1"/>
</dbReference>
<sequence length="537" mass="58962">MSNMAEKDGTQRHDFVSQSSDHARVADDASMSKADSEKLDDVELGPKATYINTGAAAGLPQEHRDYLLARHGTLDLDPVPDMGDQDPYNWPTWKKTTNLVLVALGAMVATMNAAAIIPAYEDLSEALGVSLQRTSYLTSLQIAILGGGPLFWKPISNRYGRRPVWFISFLCACLFNVGCALSTSYAAMATCRAFVAFFQSPPGAIGTGVVTESFFKKERGKYVGVWAMLVTLGVPVGPFLFGFVTYRVGYVWIYWALAICSGVQFILAIFLMPETRYIRQGVQHYGSAFKQEYMQFRCIDPTPFSAYEFIQPLSLFKYPSVAIPIVAYAMVFLFASVMTTVEIPQLFLPKFGLNPQEIGLQFLGIIIGTIIGEQLGGALSDYWMKRHGRQINAAPAPEYRLWLSYGGFALTICGLVVFLVQTAHATHGHWNVTPIVGVGIAAAGNQIVTTVLVTYAIDSHPEQSNNIGVFVNVVRQTWGFLGPFWLPDMFATVGTAGSAGVVVAMIIGVSVIPTIYLHCRGERWRDAKRARHEARGQ</sequence>
<feature type="region of interest" description="Disordered" evidence="5">
    <location>
        <begin position="1"/>
        <end position="39"/>
    </location>
</feature>
<protein>
    <recommendedName>
        <fullName evidence="7">Major facilitator superfamily (MFS) profile domain-containing protein</fullName>
    </recommendedName>
</protein>
<proteinExistence type="predicted"/>
<evidence type="ECO:0000256" key="3">
    <source>
        <dbReference type="ARBA" id="ARBA00022989"/>
    </source>
</evidence>
<feature type="transmembrane region" description="Helical" evidence="6">
    <location>
        <begin position="252"/>
        <end position="271"/>
    </location>
</feature>
<keyword evidence="4 6" id="KW-0472">Membrane</keyword>
<feature type="transmembrane region" description="Helical" evidence="6">
    <location>
        <begin position="164"/>
        <end position="187"/>
    </location>
</feature>
<keyword evidence="3 6" id="KW-1133">Transmembrane helix</keyword>
<accession>A0ABR3PD55</accession>
<feature type="transmembrane region" description="Helical" evidence="6">
    <location>
        <begin position="135"/>
        <end position="152"/>
    </location>
</feature>
<dbReference type="EMBL" id="JBFMKM010000009">
    <property type="protein sequence ID" value="KAL1304083.1"/>
    <property type="molecule type" value="Genomic_DNA"/>
</dbReference>
<dbReference type="InterPro" id="IPR020846">
    <property type="entry name" value="MFS_dom"/>
</dbReference>
<feature type="transmembrane region" description="Helical" evidence="6">
    <location>
        <begin position="469"/>
        <end position="486"/>
    </location>
</feature>
<gene>
    <name evidence="8" type="ORF">AAFC00_000518</name>
</gene>
<keyword evidence="2 6" id="KW-0812">Transmembrane</keyword>
<feature type="transmembrane region" description="Helical" evidence="6">
    <location>
        <begin position="435"/>
        <end position="457"/>
    </location>
</feature>
<comment type="caution">
    <text evidence="8">The sequence shown here is derived from an EMBL/GenBank/DDBJ whole genome shotgun (WGS) entry which is preliminary data.</text>
</comment>
<evidence type="ECO:0000256" key="2">
    <source>
        <dbReference type="ARBA" id="ARBA00022692"/>
    </source>
</evidence>
<evidence type="ECO:0000256" key="4">
    <source>
        <dbReference type="ARBA" id="ARBA00023136"/>
    </source>
</evidence>
<evidence type="ECO:0000256" key="5">
    <source>
        <dbReference type="SAM" id="MobiDB-lite"/>
    </source>
</evidence>
<feature type="transmembrane region" description="Helical" evidence="6">
    <location>
        <begin position="401"/>
        <end position="423"/>
    </location>
</feature>
<dbReference type="SUPFAM" id="SSF103473">
    <property type="entry name" value="MFS general substrate transporter"/>
    <property type="match status" value="1"/>
</dbReference>
<dbReference type="GeneID" id="95974221"/>
<evidence type="ECO:0000313" key="9">
    <source>
        <dbReference type="Proteomes" id="UP001562354"/>
    </source>
</evidence>
<dbReference type="Gene3D" id="1.20.1250.20">
    <property type="entry name" value="MFS general substrate transporter like domains"/>
    <property type="match status" value="1"/>
</dbReference>
<feature type="transmembrane region" description="Helical" evidence="6">
    <location>
        <begin position="193"/>
        <end position="211"/>
    </location>
</feature>
<dbReference type="InterPro" id="IPR036259">
    <property type="entry name" value="MFS_trans_sf"/>
</dbReference>
<evidence type="ECO:0000256" key="6">
    <source>
        <dbReference type="SAM" id="Phobius"/>
    </source>
</evidence>
<dbReference type="PROSITE" id="PS50850">
    <property type="entry name" value="MFS"/>
    <property type="match status" value="1"/>
</dbReference>
<feature type="domain" description="Major facilitator superfamily (MFS) profile" evidence="7">
    <location>
        <begin position="98"/>
        <end position="522"/>
    </location>
</feature>
<feature type="transmembrane region" description="Helical" evidence="6">
    <location>
        <begin position="223"/>
        <end position="246"/>
    </location>
</feature>
<feature type="transmembrane region" description="Helical" evidence="6">
    <location>
        <begin position="321"/>
        <end position="338"/>
    </location>
</feature>
<name>A0ABR3PD55_9PEZI</name>
<reference evidence="8 9" key="1">
    <citation type="submission" date="2024-07" db="EMBL/GenBank/DDBJ databases">
        <title>Draft sequence of the Neodothiora populina.</title>
        <authorList>
            <person name="Drown D.D."/>
            <person name="Schuette U.S."/>
            <person name="Buechlein A.B."/>
            <person name="Rusch D.R."/>
            <person name="Winton L.W."/>
            <person name="Adams G.A."/>
        </authorList>
    </citation>
    <scope>NUCLEOTIDE SEQUENCE [LARGE SCALE GENOMIC DNA]</scope>
    <source>
        <strain evidence="8 9">CPC 39397</strain>
    </source>
</reference>
<evidence type="ECO:0000256" key="1">
    <source>
        <dbReference type="ARBA" id="ARBA00004141"/>
    </source>
</evidence>
<keyword evidence="9" id="KW-1185">Reference proteome</keyword>
<dbReference type="PANTHER" id="PTHR23502">
    <property type="entry name" value="MAJOR FACILITATOR SUPERFAMILY"/>
    <property type="match status" value="1"/>
</dbReference>
<dbReference type="Proteomes" id="UP001562354">
    <property type="component" value="Unassembled WGS sequence"/>
</dbReference>
<comment type="subcellular location">
    <subcellularLocation>
        <location evidence="1">Membrane</location>
        <topology evidence="1">Multi-pass membrane protein</topology>
    </subcellularLocation>
</comment>
<dbReference type="InterPro" id="IPR011701">
    <property type="entry name" value="MFS"/>
</dbReference>
<dbReference type="RefSeq" id="XP_069200358.1">
    <property type="nucleotide sequence ID" value="XM_069345005.1"/>
</dbReference>
<evidence type="ECO:0000313" key="8">
    <source>
        <dbReference type="EMBL" id="KAL1304083.1"/>
    </source>
</evidence>